<sequence length="165" mass="18148">MASLVRPTFVCCVRSSVFCRPCSKSIARALLFRRGLTSTALAHSSRLSGSFHGGSHQWGFKLLSQGFCVRATEVSDPGSVDSPMMQGMQKKIKEQLNAEEVIVKDAYGDGRHVSIDVISSAFEGQSHVNRQRMVYKAIWEELQNTVHAVDQMTTRTPAEAAEASK</sequence>
<proteinExistence type="inferred from homology"/>
<accession>A0A0C9S9E1</accession>
<evidence type="ECO:0000256" key="1">
    <source>
        <dbReference type="RuleBase" id="RU003860"/>
    </source>
</evidence>
<dbReference type="Gene3D" id="3.10.20.90">
    <property type="entry name" value="Phosphatidylinositol 3-kinase Catalytic Subunit, Chain A, domain 1"/>
    <property type="match status" value="1"/>
</dbReference>
<reference evidence="2" key="1">
    <citation type="submission" date="2015-02" db="EMBL/GenBank/DDBJ databases">
        <title>A transcriptome of Wollemia nobilis - a relic of Gondwana.</title>
        <authorList>
            <person name="Chia J.Y."/>
            <person name="Leong Y.S."/>
            <person name="Abdul Karim S."/>
            <person name="Wan Azmi N."/>
            <person name="Hercus R."/>
            <person name="Croft L."/>
        </authorList>
    </citation>
    <scope>NUCLEOTIDE SEQUENCE</scope>
    <source>
        <strain evidence="2">MaeBrown</strain>
        <tissue evidence="2">Leaf</tissue>
    </source>
</reference>
<dbReference type="InterPro" id="IPR002634">
    <property type="entry name" value="BolA"/>
</dbReference>
<evidence type="ECO:0000313" key="2">
    <source>
        <dbReference type="EMBL" id="JAG88423.1"/>
    </source>
</evidence>
<dbReference type="AlphaFoldDB" id="A0A0C9S9E1"/>
<dbReference type="SUPFAM" id="SSF82657">
    <property type="entry name" value="BolA-like"/>
    <property type="match status" value="1"/>
</dbReference>
<dbReference type="EMBL" id="GCHU01007965">
    <property type="protein sequence ID" value="JAG88423.1"/>
    <property type="molecule type" value="Transcribed_RNA"/>
</dbReference>
<dbReference type="GO" id="GO:0016226">
    <property type="term" value="P:iron-sulfur cluster assembly"/>
    <property type="evidence" value="ECO:0007669"/>
    <property type="project" value="TreeGrafter"/>
</dbReference>
<name>A0A0C9S9E1_9CONI</name>
<dbReference type="PANTHER" id="PTHR46230">
    <property type="match status" value="1"/>
</dbReference>
<protein>
    <submittedName>
        <fullName evidence="2">TSA: Wollemia nobilis Ref_Wollemi_Transcript_8016_703 transcribed RNA sequence</fullName>
    </submittedName>
</protein>
<dbReference type="InterPro" id="IPR036065">
    <property type="entry name" value="BolA-like_sf"/>
</dbReference>
<comment type="similarity">
    <text evidence="1">Belongs to the BolA/IbaG family.</text>
</comment>
<dbReference type="Pfam" id="PF01722">
    <property type="entry name" value="BolA"/>
    <property type="match status" value="1"/>
</dbReference>
<organism evidence="2">
    <name type="scientific">Wollemia nobilis</name>
    <dbReference type="NCBI Taxonomy" id="56998"/>
    <lineage>
        <taxon>Eukaryota</taxon>
        <taxon>Viridiplantae</taxon>
        <taxon>Streptophyta</taxon>
        <taxon>Embryophyta</taxon>
        <taxon>Tracheophyta</taxon>
        <taxon>Spermatophyta</taxon>
        <taxon>Pinopsida</taxon>
        <taxon>Pinidae</taxon>
        <taxon>Conifers II</taxon>
        <taxon>Araucariales</taxon>
        <taxon>Araucariaceae</taxon>
        <taxon>Wollemia</taxon>
    </lineage>
</organism>
<dbReference type="PANTHER" id="PTHR46230:SF4">
    <property type="entry name" value="PROTEIN BOLA4, CHLOROPLASTIC_MITOCHONDRIAL"/>
    <property type="match status" value="1"/>
</dbReference>